<protein>
    <recommendedName>
        <fullName evidence="1">PEGA domain-containing protein</fullName>
    </recommendedName>
</protein>
<dbReference type="AlphaFoldDB" id="A0A1E3G358"/>
<dbReference type="InterPro" id="IPR013229">
    <property type="entry name" value="PEGA"/>
</dbReference>
<reference evidence="3" key="1">
    <citation type="submission" date="2016-04" db="EMBL/GenBank/DDBJ databases">
        <title>The genome sequence project of a novel Fervidobacterium isolate from a hot spring in Thailand.</title>
        <authorList>
            <person name="Gonzalez J.M."/>
            <person name="Cuecas A."/>
            <person name="Kanoksilapatham W."/>
        </authorList>
    </citation>
    <scope>NUCLEOTIDE SEQUENCE [LARGE SCALE GENOMIC DNA]</scope>
    <source>
        <strain evidence="3">FC2004</strain>
    </source>
</reference>
<name>A0A1E3G358_9BACT</name>
<sequence>MWFTRLVLTVLLLFLVSPLLALTIVGENGSIVYYNGKLIGVIKNGSLTFEATFPGILKVTKPGYVDFEKEVTEDGVVVVELSFPAYLNVSATPAAAKIYLDDILVGTGQAKVSTKPGRHRITVRADGYTEWSGEVQLSPFEEKRVEVNLKKTTTLKLVSDVQIEGALLNGQRVSVPGTYEVVPGTYKLELPVNYVTNRVLLEVPSINEYVYRVDSRRYFKLSVLGKPERAIVKINELVYTTPIEIFLAEGNYEVTISAPGYTGKTYTVKLLRDEYLVYNLEPLGETSTTKVAHNLVVEYDGFERERVVKKLWFTAIKNTDGEMIWFGFTDASIHNVPSTVPVAFARDFQLKIGEHTFKGPGIIQVPPATQVEYLTKDGYRTMSVKTLTVLDAPERCLVNIFSRSVLDVYINGNFVGRTPIYLLELPEGRYEVEFRLANTVFEKKLVTVSRGRLNEIKSEK</sequence>
<feature type="domain" description="PEGA" evidence="1">
    <location>
        <begin position="408"/>
        <end position="433"/>
    </location>
</feature>
<feature type="domain" description="PEGA" evidence="1">
    <location>
        <begin position="221"/>
        <end position="279"/>
    </location>
</feature>
<dbReference type="EMBL" id="LWAF01000004">
    <property type="protein sequence ID" value="ODN30705.1"/>
    <property type="molecule type" value="Genomic_DNA"/>
</dbReference>
<dbReference type="PANTHER" id="PTHR36194:SF1">
    <property type="entry name" value="S-LAYER-LIKE PROTEIN"/>
    <property type="match status" value="1"/>
</dbReference>
<evidence type="ECO:0000259" key="1">
    <source>
        <dbReference type="Pfam" id="PF08308"/>
    </source>
</evidence>
<feature type="domain" description="PEGA" evidence="1">
    <location>
        <begin position="87"/>
        <end position="152"/>
    </location>
</feature>
<dbReference type="RefSeq" id="WP_069292882.1">
    <property type="nucleotide sequence ID" value="NZ_CP140110.1"/>
</dbReference>
<dbReference type="STRING" id="1008305.A4H02_04000"/>
<dbReference type="Pfam" id="PF08308">
    <property type="entry name" value="PEGA"/>
    <property type="match status" value="3"/>
</dbReference>
<proteinExistence type="predicted"/>
<evidence type="ECO:0000313" key="2">
    <source>
        <dbReference type="EMBL" id="ODN30705.1"/>
    </source>
</evidence>
<comment type="caution">
    <text evidence="2">The sequence shown here is derived from an EMBL/GenBank/DDBJ whole genome shotgun (WGS) entry which is preliminary data.</text>
</comment>
<gene>
    <name evidence="2" type="ORF">A4H02_04000</name>
</gene>
<dbReference type="Proteomes" id="UP000094570">
    <property type="component" value="Unassembled WGS sequence"/>
</dbReference>
<accession>A0A1E3G358</accession>
<keyword evidence="3" id="KW-1185">Reference proteome</keyword>
<dbReference type="PANTHER" id="PTHR36194">
    <property type="entry name" value="S-LAYER-LIKE PROTEIN"/>
    <property type="match status" value="1"/>
</dbReference>
<organism evidence="2 3">
    <name type="scientific">Fervidobacterium thailandense</name>
    <dbReference type="NCBI Taxonomy" id="1008305"/>
    <lineage>
        <taxon>Bacteria</taxon>
        <taxon>Thermotogati</taxon>
        <taxon>Thermotogota</taxon>
        <taxon>Thermotogae</taxon>
        <taxon>Thermotogales</taxon>
        <taxon>Fervidobacteriaceae</taxon>
        <taxon>Fervidobacterium</taxon>
    </lineage>
</organism>
<dbReference type="OrthoDB" id="44512at2"/>
<evidence type="ECO:0000313" key="3">
    <source>
        <dbReference type="Proteomes" id="UP000094570"/>
    </source>
</evidence>